<dbReference type="CTD" id="20253149"/>
<dbReference type="Proteomes" id="UP000030746">
    <property type="component" value="Unassembled WGS sequence"/>
</dbReference>
<dbReference type="Gene3D" id="1.20.1070.10">
    <property type="entry name" value="Rhodopsin 7-helix transmembrane proteins"/>
    <property type="match status" value="1"/>
</dbReference>
<keyword evidence="6" id="KW-0675">Receptor</keyword>
<dbReference type="PANTHER" id="PTHR24243:SF230">
    <property type="entry name" value="G-PROTEIN COUPLED RECEPTORS FAMILY 1 PROFILE DOMAIN-CONTAINING PROTEIN"/>
    <property type="match status" value="1"/>
</dbReference>
<accession>V4CQ39</accession>
<dbReference type="CDD" id="cd00637">
    <property type="entry name" value="7tm_classA_rhodopsin-like"/>
    <property type="match status" value="1"/>
</dbReference>
<evidence type="ECO:0000313" key="10">
    <source>
        <dbReference type="EMBL" id="ESP04570.1"/>
    </source>
</evidence>
<dbReference type="InterPro" id="IPR000276">
    <property type="entry name" value="GPCR_Rhodpsn"/>
</dbReference>
<evidence type="ECO:0000256" key="3">
    <source>
        <dbReference type="ARBA" id="ARBA00022989"/>
    </source>
</evidence>
<dbReference type="PANTHER" id="PTHR24243">
    <property type="entry name" value="G-PROTEIN COUPLED RECEPTOR"/>
    <property type="match status" value="1"/>
</dbReference>
<keyword evidence="2 8" id="KW-0812">Transmembrane</keyword>
<dbReference type="OrthoDB" id="6155320at2759"/>
<name>V4CQ39_LOTGI</name>
<dbReference type="KEGG" id="lgi:LOTGIDRAFT_97263"/>
<feature type="transmembrane region" description="Helical" evidence="8">
    <location>
        <begin position="111"/>
        <end position="134"/>
    </location>
</feature>
<comment type="subcellular location">
    <subcellularLocation>
        <location evidence="1">Membrane</location>
        <topology evidence="1">Multi-pass membrane protein</topology>
    </subcellularLocation>
</comment>
<dbReference type="RefSeq" id="XP_009044739.1">
    <property type="nucleotide sequence ID" value="XM_009046491.1"/>
</dbReference>
<feature type="transmembrane region" description="Helical" evidence="8">
    <location>
        <begin position="154"/>
        <end position="174"/>
    </location>
</feature>
<evidence type="ECO:0000256" key="2">
    <source>
        <dbReference type="ARBA" id="ARBA00022692"/>
    </source>
</evidence>
<dbReference type="HOGENOM" id="CLU_009579_24_0_1"/>
<reference evidence="10 11" key="1">
    <citation type="journal article" date="2013" name="Nature">
        <title>Insights into bilaterian evolution from three spiralian genomes.</title>
        <authorList>
            <person name="Simakov O."/>
            <person name="Marletaz F."/>
            <person name="Cho S.J."/>
            <person name="Edsinger-Gonzales E."/>
            <person name="Havlak P."/>
            <person name="Hellsten U."/>
            <person name="Kuo D.H."/>
            <person name="Larsson T."/>
            <person name="Lv J."/>
            <person name="Arendt D."/>
            <person name="Savage R."/>
            <person name="Osoegawa K."/>
            <person name="de Jong P."/>
            <person name="Grimwood J."/>
            <person name="Chapman J.A."/>
            <person name="Shapiro H."/>
            <person name="Aerts A."/>
            <person name="Otillar R.P."/>
            <person name="Terry A.Y."/>
            <person name="Boore J.L."/>
            <person name="Grigoriev I.V."/>
            <person name="Lindberg D.R."/>
            <person name="Seaver E.C."/>
            <person name="Weisblat D.A."/>
            <person name="Putnam N.H."/>
            <person name="Rokhsar D.S."/>
        </authorList>
    </citation>
    <scope>NUCLEOTIDE SEQUENCE [LARGE SCALE GENOMIC DNA]</scope>
</reference>
<feature type="non-terminal residue" evidence="10">
    <location>
        <position position="1"/>
    </location>
</feature>
<feature type="transmembrane region" description="Helical" evidence="8">
    <location>
        <begin position="73"/>
        <end position="99"/>
    </location>
</feature>
<dbReference type="GO" id="GO:0004930">
    <property type="term" value="F:G protein-coupled receptor activity"/>
    <property type="evidence" value="ECO:0007669"/>
    <property type="project" value="UniProtKB-KW"/>
</dbReference>
<evidence type="ECO:0000256" key="5">
    <source>
        <dbReference type="ARBA" id="ARBA00023136"/>
    </source>
</evidence>
<keyword evidence="3 8" id="KW-1133">Transmembrane helix</keyword>
<evidence type="ECO:0000256" key="6">
    <source>
        <dbReference type="ARBA" id="ARBA00023170"/>
    </source>
</evidence>
<dbReference type="InterPro" id="IPR017452">
    <property type="entry name" value="GPCR_Rhodpsn_7TM"/>
</dbReference>
<dbReference type="AlphaFoldDB" id="V4CQ39"/>
<feature type="transmembrane region" description="Helical" evidence="8">
    <location>
        <begin position="31"/>
        <end position="53"/>
    </location>
</feature>
<keyword evidence="5 8" id="KW-0472">Membrane</keyword>
<gene>
    <name evidence="10" type="ORF">LOTGIDRAFT_97263</name>
</gene>
<dbReference type="Pfam" id="PF00001">
    <property type="entry name" value="7tm_1"/>
    <property type="match status" value="1"/>
</dbReference>
<evidence type="ECO:0000256" key="8">
    <source>
        <dbReference type="SAM" id="Phobius"/>
    </source>
</evidence>
<evidence type="ECO:0000256" key="4">
    <source>
        <dbReference type="ARBA" id="ARBA00023040"/>
    </source>
</evidence>
<evidence type="ECO:0000256" key="7">
    <source>
        <dbReference type="ARBA" id="ARBA00023224"/>
    </source>
</evidence>
<dbReference type="EMBL" id="KB199699">
    <property type="protein sequence ID" value="ESP04570.1"/>
    <property type="molecule type" value="Genomic_DNA"/>
</dbReference>
<dbReference type="PROSITE" id="PS50262">
    <property type="entry name" value="G_PROTEIN_RECEP_F1_2"/>
    <property type="match status" value="1"/>
</dbReference>
<evidence type="ECO:0000256" key="1">
    <source>
        <dbReference type="ARBA" id="ARBA00004141"/>
    </source>
</evidence>
<feature type="domain" description="G-protein coupled receptors family 1 profile" evidence="9">
    <location>
        <begin position="13"/>
        <end position="225"/>
    </location>
</feature>
<evidence type="ECO:0000259" key="9">
    <source>
        <dbReference type="PROSITE" id="PS50262"/>
    </source>
</evidence>
<dbReference type="GeneID" id="20253149"/>
<feature type="transmembrane region" description="Helical" evidence="8">
    <location>
        <begin position="6"/>
        <end position="24"/>
    </location>
</feature>
<feature type="non-terminal residue" evidence="10">
    <location>
        <position position="225"/>
    </location>
</feature>
<protein>
    <recommendedName>
        <fullName evidence="9">G-protein coupled receptors family 1 profile domain-containing protein</fullName>
    </recommendedName>
</protein>
<feature type="transmembrane region" description="Helical" evidence="8">
    <location>
        <begin position="201"/>
        <end position="219"/>
    </location>
</feature>
<keyword evidence="7" id="KW-0807">Transducer</keyword>
<organism evidence="10 11">
    <name type="scientific">Lottia gigantea</name>
    <name type="common">Giant owl limpet</name>
    <dbReference type="NCBI Taxonomy" id="225164"/>
    <lineage>
        <taxon>Eukaryota</taxon>
        <taxon>Metazoa</taxon>
        <taxon>Spiralia</taxon>
        <taxon>Lophotrochozoa</taxon>
        <taxon>Mollusca</taxon>
        <taxon>Gastropoda</taxon>
        <taxon>Patellogastropoda</taxon>
        <taxon>Lottioidea</taxon>
        <taxon>Lottiidae</taxon>
        <taxon>Lottia</taxon>
    </lineage>
</organism>
<evidence type="ECO:0000313" key="11">
    <source>
        <dbReference type="Proteomes" id="UP000030746"/>
    </source>
</evidence>
<dbReference type="PRINTS" id="PR00237">
    <property type="entry name" value="GPCRRHODOPSN"/>
</dbReference>
<keyword evidence="11" id="KW-1185">Reference proteome</keyword>
<keyword evidence="4" id="KW-0297">G-protein coupled receptor</keyword>
<proteinExistence type="predicted"/>
<sequence>YLIPVIIIIGILGNIISLVVFIGSKFRKISTAVYLAAMAVSDIGFLITAGLTWLESMGLNIFQLPGMCHIFIYLGYVFGFTSVWFITLLTVEIFIAIFYSQKAVNICTVKSARKIVCITAFCGFSIYFFSFWTSDTTMIGNHVFCITRINARDALIGISLTDTLLAFLLPFSMIDQPINSESSIRAPGGGLGKARKKMMKMLLTTIMVFLLLNLPSHALRLQAYV</sequence>
<dbReference type="SUPFAM" id="SSF81321">
    <property type="entry name" value="Family A G protein-coupled receptor-like"/>
    <property type="match status" value="1"/>
</dbReference>
<dbReference type="GO" id="GO:0005886">
    <property type="term" value="C:plasma membrane"/>
    <property type="evidence" value="ECO:0007669"/>
    <property type="project" value="TreeGrafter"/>
</dbReference>